<dbReference type="Proteomes" id="UP000192907">
    <property type="component" value="Unassembled WGS sequence"/>
</dbReference>
<feature type="compositionally biased region" description="Polar residues" evidence="1">
    <location>
        <begin position="614"/>
        <end position="642"/>
    </location>
</feature>
<dbReference type="CDD" id="cd17470">
    <property type="entry name" value="T3SS_Flik_C"/>
    <property type="match status" value="1"/>
</dbReference>
<feature type="region of interest" description="Disordered" evidence="1">
    <location>
        <begin position="1"/>
        <end position="101"/>
    </location>
</feature>
<keyword evidence="4" id="KW-1185">Reference proteome</keyword>
<feature type="region of interest" description="Disordered" evidence="1">
    <location>
        <begin position="606"/>
        <end position="642"/>
    </location>
</feature>
<proteinExistence type="predicted"/>
<feature type="compositionally biased region" description="Basic and acidic residues" evidence="1">
    <location>
        <begin position="38"/>
        <end position="62"/>
    </location>
</feature>
<feature type="compositionally biased region" description="Basic and acidic residues" evidence="1">
    <location>
        <begin position="78"/>
        <end position="98"/>
    </location>
</feature>
<dbReference type="Gene3D" id="3.30.750.140">
    <property type="match status" value="1"/>
</dbReference>
<dbReference type="InterPro" id="IPR038610">
    <property type="entry name" value="FliK-like_C_sf"/>
</dbReference>
<dbReference type="OrthoDB" id="1792985at2"/>
<feature type="region of interest" description="Disordered" evidence="1">
    <location>
        <begin position="422"/>
        <end position="484"/>
    </location>
</feature>
<organism evidence="3 4">
    <name type="scientific">Pseudobacteriovorax antillogorgiicola</name>
    <dbReference type="NCBI Taxonomy" id="1513793"/>
    <lineage>
        <taxon>Bacteria</taxon>
        <taxon>Pseudomonadati</taxon>
        <taxon>Bdellovibrionota</taxon>
        <taxon>Oligoflexia</taxon>
        <taxon>Oligoflexales</taxon>
        <taxon>Pseudobacteriovoracaceae</taxon>
        <taxon>Pseudobacteriovorax</taxon>
    </lineage>
</organism>
<protein>
    <submittedName>
        <fullName evidence="3">Hook-length control protein FliK</fullName>
    </submittedName>
</protein>
<evidence type="ECO:0000313" key="4">
    <source>
        <dbReference type="Proteomes" id="UP000192907"/>
    </source>
</evidence>
<reference evidence="4" key="1">
    <citation type="submission" date="2017-04" db="EMBL/GenBank/DDBJ databases">
        <authorList>
            <person name="Varghese N."/>
            <person name="Submissions S."/>
        </authorList>
    </citation>
    <scope>NUCLEOTIDE SEQUENCE [LARGE SCALE GENOMIC DNA]</scope>
    <source>
        <strain evidence="4">RKEM611</strain>
    </source>
</reference>
<feature type="compositionally biased region" description="Polar residues" evidence="1">
    <location>
        <begin position="466"/>
        <end position="476"/>
    </location>
</feature>
<sequence>MNLEFNTQQNRSFSLAPQPKLRMDHTPDLRGTPPLFERTLRSESPAPERLRNPSRETSDRLSERHRHNSSNETQNEPGDSKLSDDREELRERKEHKPSDITFMVPVPLAGLVPPQAMMPDQAIATEGQDVMQTLGTLYSNQDQLRRDAPILSLLTGKLEQLNPQVIPGLVTENNFIQNAMSAEDIYQFLSTPQDLPQMIDDLGLSKIAEAMQGMEITDSFRTPAQVLDTLGLDSQLIQSELSVLKGYLDTDGLNPYMVRAAALAGQSKTMDSIPSPAAGPWEQIPMNADPSQQTKGSALSRAFNQIQSEPNAPPRPETLGATHTTIQTLPNVVTIPQTPDDFISLGEQDPFKQMEGSWQNVESFANQKPTVPIAPTEEIQRMAVLKDISYSTLQRNAAIAEQVEADNLDQIDIPIQDLGDGIAGAEEGIMPSSTLSSDDGERNHQDSHGERGRQEEPGLGPIRNAVSDTSTPTNFTVDEAAPQDSVDQVKQVRKLILDKAQMMLKEGGGSIKVDLGTPSLGQLDLAIDVSNDAIKLRITAESDRAREMIAQELPALRQALLDQSLDLKTVEIGLRYEEQWNQGHPEQRQEQQHDRGHERDETIVWNRESDDQKSWQNGIQRQLHRQSITRAQPHSGNIQIRV</sequence>
<accession>A0A1Y6CR30</accession>
<dbReference type="AlphaFoldDB" id="A0A1Y6CR30"/>
<evidence type="ECO:0000313" key="3">
    <source>
        <dbReference type="EMBL" id="SMF66984.1"/>
    </source>
</evidence>
<feature type="domain" description="Flagellar hook-length control protein-like C-terminal" evidence="2">
    <location>
        <begin position="499"/>
        <end position="577"/>
    </location>
</feature>
<name>A0A1Y6CR30_9BACT</name>
<evidence type="ECO:0000259" key="2">
    <source>
        <dbReference type="Pfam" id="PF02120"/>
    </source>
</evidence>
<evidence type="ECO:0000256" key="1">
    <source>
        <dbReference type="SAM" id="MobiDB-lite"/>
    </source>
</evidence>
<feature type="compositionally biased region" description="Polar residues" evidence="1">
    <location>
        <begin position="1"/>
        <end position="15"/>
    </location>
</feature>
<dbReference type="STRING" id="1513793.SAMN06296036_12387"/>
<dbReference type="InterPro" id="IPR021136">
    <property type="entry name" value="Flagellar_hook_control-like_C"/>
</dbReference>
<feature type="compositionally biased region" description="Basic and acidic residues" evidence="1">
    <location>
        <begin position="439"/>
        <end position="456"/>
    </location>
</feature>
<dbReference type="EMBL" id="FWZT01000023">
    <property type="protein sequence ID" value="SMF66984.1"/>
    <property type="molecule type" value="Genomic_DNA"/>
</dbReference>
<gene>
    <name evidence="3" type="ORF">SAMN06296036_12387</name>
</gene>
<dbReference type="RefSeq" id="WP_132323701.1">
    <property type="nucleotide sequence ID" value="NZ_FWZT01000023.1"/>
</dbReference>
<dbReference type="Pfam" id="PF02120">
    <property type="entry name" value="Flg_hook"/>
    <property type="match status" value="1"/>
</dbReference>